<sequence length="316" mass="35814">MPRLGKQIRTPIGVSEPEEQAMPEQAAEPGTPVSLSFQPLALEKEEPLQEEPAHEIPPYHALPNFQEGHASGKDHDKDEMFREMMIAFREMAQTQRAMIKSIKIKLPNPELARNSPVTIGLNNQATSSTHQSSFEGRFGEDIGQDKVKSRPGKEKMYPEEIPQSWYEPVKPTKPLEIPKQSHGITIGVPRNSGNRQSVNPIFEPVPGRWGDDVELEQGYRPERRDVNPQDSCQELPIARDPFPTSREKNPRYTQAHVAPERMQQPPYGRIPRENQGDFSGVYEDDLPARWKPYASHPRGMGLRQNHYKSSNAGFLS</sequence>
<organism evidence="1 2">
    <name type="scientific">Rhododendron molle</name>
    <name type="common">Chinese azalea</name>
    <name type="synonym">Azalea mollis</name>
    <dbReference type="NCBI Taxonomy" id="49168"/>
    <lineage>
        <taxon>Eukaryota</taxon>
        <taxon>Viridiplantae</taxon>
        <taxon>Streptophyta</taxon>
        <taxon>Embryophyta</taxon>
        <taxon>Tracheophyta</taxon>
        <taxon>Spermatophyta</taxon>
        <taxon>Magnoliopsida</taxon>
        <taxon>eudicotyledons</taxon>
        <taxon>Gunneridae</taxon>
        <taxon>Pentapetalae</taxon>
        <taxon>asterids</taxon>
        <taxon>Ericales</taxon>
        <taxon>Ericaceae</taxon>
        <taxon>Ericoideae</taxon>
        <taxon>Rhodoreae</taxon>
        <taxon>Rhododendron</taxon>
    </lineage>
</organism>
<reference evidence="1" key="1">
    <citation type="submission" date="2022-02" db="EMBL/GenBank/DDBJ databases">
        <title>Plant Genome Project.</title>
        <authorList>
            <person name="Zhang R.-G."/>
        </authorList>
    </citation>
    <scope>NUCLEOTIDE SEQUENCE</scope>
    <source>
        <strain evidence="1">AT1</strain>
    </source>
</reference>
<accession>A0ACC0LN90</accession>
<dbReference type="EMBL" id="CM046398">
    <property type="protein sequence ID" value="KAI8529794.1"/>
    <property type="molecule type" value="Genomic_DNA"/>
</dbReference>
<evidence type="ECO:0000313" key="2">
    <source>
        <dbReference type="Proteomes" id="UP001062846"/>
    </source>
</evidence>
<keyword evidence="2" id="KW-1185">Reference proteome</keyword>
<evidence type="ECO:0000313" key="1">
    <source>
        <dbReference type="EMBL" id="KAI8529794.1"/>
    </source>
</evidence>
<protein>
    <submittedName>
        <fullName evidence="1">Uncharacterized protein</fullName>
    </submittedName>
</protein>
<dbReference type="Proteomes" id="UP001062846">
    <property type="component" value="Chromosome 11"/>
</dbReference>
<comment type="caution">
    <text evidence="1">The sequence shown here is derived from an EMBL/GenBank/DDBJ whole genome shotgun (WGS) entry which is preliminary data.</text>
</comment>
<proteinExistence type="predicted"/>
<gene>
    <name evidence="1" type="ORF">RHMOL_Rhmol11G0001300</name>
</gene>
<name>A0ACC0LN90_RHOML</name>